<dbReference type="AlphaFoldDB" id="A0A9Q1JX50"/>
<evidence type="ECO:0000313" key="2">
    <source>
        <dbReference type="EMBL" id="KAJ8432637.1"/>
    </source>
</evidence>
<sequence>MSGHGILSNGIHRMDIESSEEQNRTPVKAFVKDVVNGANRFFPTISSLMEQLQEDMEEPVEPDTPLKVSFTAEQLRLLRAPWGKTLMGKVLGSFVRFDFLNYLWNVSINLPCLILQSWSEPQLVDFTTNSVSRARYARVCVEISVDKPVVSSIWVVNGWQHIEYENLDLLCMTCGIVGHLKDKCLQGMITTHGNSPHSQIDLPNSTDPIKVSNILGGNKMTRLNHLEKPTGHARPNLPIASNSIMGHSQKPNEWVAVLGWTKSFKGHIDTSHARSKTGPVMKSYHSNNGNRLRPLDKGKAILGPS</sequence>
<evidence type="ECO:0000256" key="1">
    <source>
        <dbReference type="SAM" id="MobiDB-lite"/>
    </source>
</evidence>
<name>A0A9Q1JX50_9CARY</name>
<gene>
    <name evidence="2" type="ORF">Cgig2_033510</name>
</gene>
<evidence type="ECO:0008006" key="4">
    <source>
        <dbReference type="Google" id="ProtNLM"/>
    </source>
</evidence>
<dbReference type="InterPro" id="IPR040256">
    <property type="entry name" value="At4g02000-like"/>
</dbReference>
<keyword evidence="3" id="KW-1185">Reference proteome</keyword>
<dbReference type="Proteomes" id="UP001153076">
    <property type="component" value="Unassembled WGS sequence"/>
</dbReference>
<dbReference type="PANTHER" id="PTHR31286:SF99">
    <property type="entry name" value="DUF4283 DOMAIN-CONTAINING PROTEIN"/>
    <property type="match status" value="1"/>
</dbReference>
<evidence type="ECO:0000313" key="3">
    <source>
        <dbReference type="Proteomes" id="UP001153076"/>
    </source>
</evidence>
<dbReference type="PANTHER" id="PTHR31286">
    <property type="entry name" value="GLYCINE-RICH CELL WALL STRUCTURAL PROTEIN 1.8-LIKE"/>
    <property type="match status" value="1"/>
</dbReference>
<dbReference type="EMBL" id="JAKOGI010000595">
    <property type="protein sequence ID" value="KAJ8432637.1"/>
    <property type="molecule type" value="Genomic_DNA"/>
</dbReference>
<feature type="region of interest" description="Disordered" evidence="1">
    <location>
        <begin position="270"/>
        <end position="305"/>
    </location>
</feature>
<proteinExistence type="predicted"/>
<accession>A0A9Q1JX50</accession>
<dbReference type="OrthoDB" id="1001863at2759"/>
<comment type="caution">
    <text evidence="2">The sequence shown here is derived from an EMBL/GenBank/DDBJ whole genome shotgun (WGS) entry which is preliminary data.</text>
</comment>
<protein>
    <recommendedName>
        <fullName evidence="4">CCHC-type domain-containing protein</fullName>
    </recommendedName>
</protein>
<organism evidence="2 3">
    <name type="scientific">Carnegiea gigantea</name>
    <dbReference type="NCBI Taxonomy" id="171969"/>
    <lineage>
        <taxon>Eukaryota</taxon>
        <taxon>Viridiplantae</taxon>
        <taxon>Streptophyta</taxon>
        <taxon>Embryophyta</taxon>
        <taxon>Tracheophyta</taxon>
        <taxon>Spermatophyta</taxon>
        <taxon>Magnoliopsida</taxon>
        <taxon>eudicotyledons</taxon>
        <taxon>Gunneridae</taxon>
        <taxon>Pentapetalae</taxon>
        <taxon>Caryophyllales</taxon>
        <taxon>Cactineae</taxon>
        <taxon>Cactaceae</taxon>
        <taxon>Cactoideae</taxon>
        <taxon>Echinocereeae</taxon>
        <taxon>Carnegiea</taxon>
    </lineage>
</organism>
<reference evidence="2" key="1">
    <citation type="submission" date="2022-04" db="EMBL/GenBank/DDBJ databases">
        <title>Carnegiea gigantea Genome sequencing and assembly v2.</title>
        <authorList>
            <person name="Copetti D."/>
            <person name="Sanderson M.J."/>
            <person name="Burquez A."/>
            <person name="Wojciechowski M.F."/>
        </authorList>
    </citation>
    <scope>NUCLEOTIDE SEQUENCE</scope>
    <source>
        <strain evidence="2">SGP5-SGP5p</strain>
        <tissue evidence="2">Aerial part</tissue>
    </source>
</reference>